<comment type="similarity">
    <text evidence="2 7">Belongs to the universal ribosomal protein uS19 family.</text>
</comment>
<dbReference type="PANTHER" id="PTHR11880:SF67">
    <property type="entry name" value="SMALL RIBOSOMAL SUBUNIT PROTEIN US19M"/>
    <property type="match status" value="1"/>
</dbReference>
<dbReference type="NCBIfam" id="TIGR01050">
    <property type="entry name" value="rpsS_bact"/>
    <property type="match status" value="1"/>
</dbReference>
<dbReference type="PANTHER" id="PTHR11880">
    <property type="entry name" value="RIBOSOMAL PROTEIN S19P FAMILY MEMBER"/>
    <property type="match status" value="1"/>
</dbReference>
<reference evidence="17" key="1">
    <citation type="journal article" date="2006" name="Mol. Biol. Evol.">
        <title>The Chloroplast and Mitochondrial DNA sequence of Ostreococcus tauri: organelle genomes of the smallest eukaryote are examples of compaction.</title>
        <authorList>
            <person name="Robbens S."/>
            <person name="Derelle E."/>
            <person name="Ferraz C."/>
            <person name="Wuyts J."/>
            <person name="Moreau H."/>
            <person name="Van de Peer Y."/>
        </authorList>
    </citation>
    <scope>NUCLEOTIDE SEQUENCE</scope>
    <source>
        <strain evidence="17">OTTH0595</strain>
    </source>
</reference>
<dbReference type="Gene3D" id="3.30.860.10">
    <property type="entry name" value="30s Ribosomal Protein S19, Chain A"/>
    <property type="match status" value="1"/>
</dbReference>
<dbReference type="EMBL" id="KC967296">
    <property type="protein sequence ID" value="AGR42778.1"/>
    <property type="molecule type" value="Genomic_DNA"/>
</dbReference>
<sequence length="80" mass="9301">MTRSLFKGPFVDGTLLSSKKKFVWSRQSSILPQFVNKTFMVHNGKSFVEITIQESMIGHKFGEFALTRKKLIHKKKDKKK</sequence>
<evidence type="ECO:0000256" key="5">
    <source>
        <dbReference type="ARBA" id="ARBA00023274"/>
    </source>
</evidence>
<evidence type="ECO:0000313" key="15">
    <source>
        <dbReference type="EMBL" id="AGR43079.1"/>
    </source>
</evidence>
<dbReference type="Proteomes" id="UP000009170">
    <property type="component" value="Mitochondrion"/>
</dbReference>
<evidence type="ECO:0000313" key="18">
    <source>
        <dbReference type="Proteomes" id="UP000009170"/>
    </source>
</evidence>
<dbReference type="InterPro" id="IPR023575">
    <property type="entry name" value="Ribosomal_uS19_SF"/>
</dbReference>
<dbReference type="EMBL" id="KC967300">
    <property type="protein sequence ID" value="AGR42950.1"/>
    <property type="molecule type" value="Genomic_DNA"/>
</dbReference>
<evidence type="ECO:0000256" key="3">
    <source>
        <dbReference type="ARBA" id="ARBA00022980"/>
    </source>
</evidence>
<evidence type="ECO:0000313" key="12">
    <source>
        <dbReference type="EMBL" id="AGR42907.1"/>
    </source>
</evidence>
<dbReference type="GO" id="GO:0003735">
    <property type="term" value="F:structural constituent of ribosome"/>
    <property type="evidence" value="ECO:0007669"/>
    <property type="project" value="InterPro"/>
</dbReference>
<dbReference type="PRINTS" id="PR00975">
    <property type="entry name" value="RIBOSOMALS19"/>
</dbReference>
<evidence type="ECO:0000313" key="8">
    <source>
        <dbReference type="EMBL" id="AGR42692.1"/>
    </source>
</evidence>
<dbReference type="PROSITE" id="PS00323">
    <property type="entry name" value="RIBOSOMAL_S19"/>
    <property type="match status" value="1"/>
</dbReference>
<dbReference type="GO" id="GO:0006412">
    <property type="term" value="P:translation"/>
    <property type="evidence" value="ECO:0007669"/>
    <property type="project" value="InterPro"/>
</dbReference>
<dbReference type="InterPro" id="IPR005732">
    <property type="entry name" value="Ribosomal_uS19_bac-type"/>
</dbReference>
<dbReference type="GO" id="GO:0003723">
    <property type="term" value="F:RNA binding"/>
    <property type="evidence" value="ECO:0007669"/>
    <property type="project" value="InterPro"/>
</dbReference>
<reference evidence="17 18" key="2">
    <citation type="journal article" date="2007" name="Mol. Biol. Evol.">
        <title>The complete chloroplast and mitochondrial DNA sequence of Ostreococcus tauri: organelle genomes of the smallest eukaryote are examples of compaction.</title>
        <authorList>
            <person name="Robbens S."/>
            <person name="Derelle E."/>
            <person name="Ferraz C."/>
            <person name="Wuyts J."/>
            <person name="Moreau H."/>
            <person name="Van de Peer Y."/>
        </authorList>
    </citation>
    <scope>NUCLEOTIDE SEQUENCE [LARGE SCALE GENOMIC DNA]</scope>
    <source>
        <strain evidence="17 18">OTTH0595</strain>
    </source>
</reference>
<dbReference type="EMBL" id="KC967301">
    <property type="protein sequence ID" value="AGR42993.1"/>
    <property type="molecule type" value="Genomic_DNA"/>
</dbReference>
<dbReference type="EMBL" id="KC967297">
    <property type="protein sequence ID" value="AGR42821.1"/>
    <property type="molecule type" value="Genomic_DNA"/>
</dbReference>
<dbReference type="AlphaFoldDB" id="Q0P3H8"/>
<dbReference type="EMBL" id="KC967299">
    <property type="protein sequence ID" value="AGR42907.1"/>
    <property type="molecule type" value="Genomic_DNA"/>
</dbReference>
<keyword evidence="18" id="KW-1185">Reference proteome</keyword>
<dbReference type="HAMAP" id="MF_00531">
    <property type="entry name" value="Ribosomal_uS19"/>
    <property type="match status" value="1"/>
</dbReference>
<evidence type="ECO:0000256" key="2">
    <source>
        <dbReference type="ARBA" id="ARBA00007345"/>
    </source>
</evidence>
<dbReference type="GO" id="GO:0000028">
    <property type="term" value="P:ribosomal small subunit assembly"/>
    <property type="evidence" value="ECO:0007669"/>
    <property type="project" value="TreeGrafter"/>
</dbReference>
<evidence type="ECO:0000313" key="11">
    <source>
        <dbReference type="EMBL" id="AGR42821.1"/>
    </source>
</evidence>
<evidence type="ECO:0000313" key="13">
    <source>
        <dbReference type="EMBL" id="AGR42950.1"/>
    </source>
</evidence>
<evidence type="ECO:0000256" key="1">
    <source>
        <dbReference type="ARBA" id="ARBA00004173"/>
    </source>
</evidence>
<dbReference type="EMBL" id="CR954200">
    <property type="protein sequence ID" value="CAL36399.1"/>
    <property type="molecule type" value="Genomic_DNA"/>
</dbReference>
<dbReference type="InterPro" id="IPR020934">
    <property type="entry name" value="Ribosomal_uS19_CS"/>
</dbReference>
<evidence type="ECO:0000313" key="16">
    <source>
        <dbReference type="EMBL" id="AGR43165.1"/>
    </source>
</evidence>
<evidence type="ECO:0000256" key="6">
    <source>
        <dbReference type="ARBA" id="ARBA00044183"/>
    </source>
</evidence>
<reference evidence="8" key="3">
    <citation type="journal article" date="2013" name="Genome Biol. Evol.">
        <title>Organellar Inheritance in the Green Lineage: Insights from Ostreococcus tauri.</title>
        <authorList>
            <person name="Blanc-Mathieu R."/>
            <person name="Sanchez-Ferandin S."/>
            <person name="Eyre-Walker A."/>
            <person name="Piganeau G."/>
        </authorList>
    </citation>
    <scope>NUCLEOTIDE SEQUENCE</scope>
    <source>
        <strain evidence="9">RCC1108</strain>
        <strain evidence="10">RCC1110</strain>
        <strain evidence="11">RCC1112</strain>
        <strain evidence="12">RCC1115</strain>
        <strain evidence="13">RCC1116</strain>
        <strain evidence="14">RCC1117</strain>
        <strain evidence="15">RCC1123</strain>
        <strain evidence="16">RCC1559</strain>
        <strain evidence="8">RCC745-2009</strain>
    </source>
</reference>
<evidence type="ECO:0000313" key="14">
    <source>
        <dbReference type="EMBL" id="AGR42993.1"/>
    </source>
</evidence>
<dbReference type="GO" id="GO:0005763">
    <property type="term" value="C:mitochondrial small ribosomal subunit"/>
    <property type="evidence" value="ECO:0007669"/>
    <property type="project" value="TreeGrafter"/>
</dbReference>
<dbReference type="SUPFAM" id="SSF54570">
    <property type="entry name" value="Ribosomal protein S19"/>
    <property type="match status" value="1"/>
</dbReference>
<dbReference type="STRING" id="70448.Q0P3H8"/>
<evidence type="ECO:0000256" key="7">
    <source>
        <dbReference type="RuleBase" id="RU003485"/>
    </source>
</evidence>
<evidence type="ECO:0000313" key="17">
    <source>
        <dbReference type="EMBL" id="CAL36399.1"/>
    </source>
</evidence>
<proteinExistence type="inferred from homology"/>
<keyword evidence="4 17" id="KW-0496">Mitochondrion</keyword>
<gene>
    <name evidence="17" type="ordered locus">OtMtg00130</name>
</gene>
<dbReference type="KEGG" id="ota:OstapMp13"/>
<organism evidence="17 18">
    <name type="scientific">Ostreococcus tauri</name>
    <name type="common">Marine green alga</name>
    <dbReference type="NCBI Taxonomy" id="70448"/>
    <lineage>
        <taxon>Eukaryota</taxon>
        <taxon>Viridiplantae</taxon>
        <taxon>Chlorophyta</taxon>
        <taxon>Mamiellophyceae</taxon>
        <taxon>Mamiellales</taxon>
        <taxon>Bathycoccaceae</taxon>
        <taxon>Ostreococcus</taxon>
    </lineage>
</organism>
<dbReference type="PIRSF" id="PIRSF002144">
    <property type="entry name" value="Ribosomal_S19"/>
    <property type="match status" value="1"/>
</dbReference>
<keyword evidence="3 7" id="KW-0689">Ribosomal protein</keyword>
<dbReference type="EMBL" id="KC967303">
    <property type="protein sequence ID" value="AGR43079.1"/>
    <property type="molecule type" value="Genomic_DNA"/>
</dbReference>
<comment type="subcellular location">
    <subcellularLocation>
        <location evidence="1">Mitochondrion</location>
    </subcellularLocation>
</comment>
<keyword evidence="5 7" id="KW-0687">Ribonucleoprotein</keyword>
<name>Q0P3H8_OSTTA</name>
<accession>Q0P3H8</accession>
<evidence type="ECO:0000313" key="10">
    <source>
        <dbReference type="EMBL" id="AGR42778.1"/>
    </source>
</evidence>
<geneLocation type="mitochondrion" evidence="17"/>
<evidence type="ECO:0000313" key="9">
    <source>
        <dbReference type="EMBL" id="AGR42735.1"/>
    </source>
</evidence>
<dbReference type="InterPro" id="IPR002222">
    <property type="entry name" value="Ribosomal_uS19"/>
</dbReference>
<dbReference type="Pfam" id="PF00203">
    <property type="entry name" value="Ribosomal_S19"/>
    <property type="match status" value="1"/>
</dbReference>
<dbReference type="EMBL" id="KC967305">
    <property type="protein sequence ID" value="AGR43165.1"/>
    <property type="molecule type" value="Genomic_DNA"/>
</dbReference>
<protein>
    <recommendedName>
        <fullName evidence="6">Small ribosomal subunit protein uS19m</fullName>
    </recommendedName>
</protein>
<evidence type="ECO:0000256" key="4">
    <source>
        <dbReference type="ARBA" id="ARBA00023128"/>
    </source>
</evidence>
<dbReference type="EMBL" id="KC967295">
    <property type="protein sequence ID" value="AGR42735.1"/>
    <property type="molecule type" value="Genomic_DNA"/>
</dbReference>
<dbReference type="EMBL" id="KC967294">
    <property type="protein sequence ID" value="AGR42692.1"/>
    <property type="molecule type" value="Genomic_DNA"/>
</dbReference>